<keyword evidence="1" id="KW-1133">Transmembrane helix</keyword>
<dbReference type="OrthoDB" id="1122739at2"/>
<evidence type="ECO:0000256" key="1">
    <source>
        <dbReference type="SAM" id="Phobius"/>
    </source>
</evidence>
<dbReference type="EMBL" id="FOJB01000001">
    <property type="protein sequence ID" value="SEV94220.1"/>
    <property type="molecule type" value="Genomic_DNA"/>
</dbReference>
<keyword evidence="1" id="KW-0472">Membrane</keyword>
<name>A0A1I0MZH1_9RHOB</name>
<accession>A0A1I0MZH1</accession>
<feature type="transmembrane region" description="Helical" evidence="1">
    <location>
        <begin position="111"/>
        <end position="129"/>
    </location>
</feature>
<feature type="transmembrane region" description="Helical" evidence="1">
    <location>
        <begin position="17"/>
        <end position="38"/>
    </location>
</feature>
<dbReference type="Proteomes" id="UP000199650">
    <property type="component" value="Unassembled WGS sequence"/>
</dbReference>
<protein>
    <submittedName>
        <fullName evidence="2">Uncharacterized protein</fullName>
    </submittedName>
</protein>
<organism evidence="2 3">
    <name type="scientific">Aliiroseovarius sediminilitoris</name>
    <dbReference type="NCBI Taxonomy" id="1173584"/>
    <lineage>
        <taxon>Bacteria</taxon>
        <taxon>Pseudomonadati</taxon>
        <taxon>Pseudomonadota</taxon>
        <taxon>Alphaproteobacteria</taxon>
        <taxon>Rhodobacterales</taxon>
        <taxon>Paracoccaceae</taxon>
        <taxon>Aliiroseovarius</taxon>
    </lineage>
</organism>
<keyword evidence="3" id="KW-1185">Reference proteome</keyword>
<gene>
    <name evidence="2" type="ORF">SAMN05444851_0458</name>
</gene>
<reference evidence="2 3" key="1">
    <citation type="submission" date="2016-10" db="EMBL/GenBank/DDBJ databases">
        <authorList>
            <person name="de Groot N.N."/>
        </authorList>
    </citation>
    <scope>NUCLEOTIDE SEQUENCE [LARGE SCALE GENOMIC DNA]</scope>
    <source>
        <strain evidence="2 3">DSM 29439</strain>
    </source>
</reference>
<evidence type="ECO:0000313" key="2">
    <source>
        <dbReference type="EMBL" id="SEV94220.1"/>
    </source>
</evidence>
<evidence type="ECO:0000313" key="3">
    <source>
        <dbReference type="Proteomes" id="UP000199650"/>
    </source>
</evidence>
<feature type="transmembrane region" description="Helical" evidence="1">
    <location>
        <begin position="50"/>
        <end position="72"/>
    </location>
</feature>
<dbReference type="RefSeq" id="WP_091427938.1">
    <property type="nucleotide sequence ID" value="NZ_FOJB01000001.1"/>
</dbReference>
<feature type="transmembrane region" description="Helical" evidence="1">
    <location>
        <begin position="78"/>
        <end position="99"/>
    </location>
</feature>
<keyword evidence="1" id="KW-0812">Transmembrane</keyword>
<dbReference type="AlphaFoldDB" id="A0A1I0MZH1"/>
<sequence length="137" mass="15151">MDTRPSKSTSLHVWPKAIAALAMAFGVLTVFSGGNVLFGPVQAREMAGDYIPFVVWFNFLAGFVYIIAAFGLWLNKIWASWLAIAISTATAIVILIFATTIIRGNAFEMRTVGALSFRFLFWTIIAVTMRGKKVKRV</sequence>
<proteinExistence type="predicted"/>
<dbReference type="STRING" id="1173584.SAMN05444851_0458"/>